<proteinExistence type="predicted"/>
<sequence>MTGYYSLLDTLKTHFTNDPLVNTITQGSIFNVDLGKQNIFPLVHVMVNNVNFNDNVISASVTILAMDNVSQRKEEPTGKFETSDNEIDVLNTQLAILNRCFEMLKHGNIWDDLYQLNGAPNCEPFIERFENYLAGWAMTFNVDFPNEMTIC</sequence>
<organism evidence="1 2">
    <name type="scientific">Candidatus Fonsibacter lacus</name>
    <dbReference type="NCBI Taxonomy" id="2576439"/>
    <lineage>
        <taxon>Bacteria</taxon>
        <taxon>Pseudomonadati</taxon>
        <taxon>Pseudomonadota</taxon>
        <taxon>Alphaproteobacteria</taxon>
        <taxon>Candidatus Pelagibacterales</taxon>
        <taxon>Candidatus Pelagibacterales incertae sedis</taxon>
        <taxon>Candidatus Fonsibacter</taxon>
    </lineage>
</organism>
<gene>
    <name evidence="1" type="ORF">EBV32_05225</name>
</gene>
<evidence type="ECO:0000313" key="1">
    <source>
        <dbReference type="EMBL" id="NBN88470.1"/>
    </source>
</evidence>
<comment type="caution">
    <text evidence="1">The sequence shown here is derived from an EMBL/GenBank/DDBJ whole genome shotgun (WGS) entry which is preliminary data.</text>
</comment>
<accession>A0A964XRV3</accession>
<reference evidence="1" key="1">
    <citation type="submission" date="2018-10" db="EMBL/GenBank/DDBJ databases">
        <title>Iterative Subtractive Binning of Freshwater Chronoseries Metagenomes Recovers Nearly Complete Genomes from over Four Hundred Novel Species.</title>
        <authorList>
            <person name="Rodriguez-R L.M."/>
            <person name="Tsementzi D."/>
            <person name="Luo C."/>
            <person name="Konstantinidis K.T."/>
        </authorList>
    </citation>
    <scope>NUCLEOTIDE SEQUENCE</scope>
    <source>
        <strain evidence="1">WB7_6_001</strain>
    </source>
</reference>
<protein>
    <submittedName>
        <fullName evidence="1">Uncharacterized protein</fullName>
    </submittedName>
</protein>
<evidence type="ECO:0000313" key="2">
    <source>
        <dbReference type="Proteomes" id="UP000713222"/>
    </source>
</evidence>
<name>A0A964XRV3_9PROT</name>
<dbReference type="EMBL" id="RGET01000135">
    <property type="protein sequence ID" value="NBN88470.1"/>
    <property type="molecule type" value="Genomic_DNA"/>
</dbReference>
<dbReference type="AlphaFoldDB" id="A0A964XRV3"/>
<dbReference type="Proteomes" id="UP000713222">
    <property type="component" value="Unassembled WGS sequence"/>
</dbReference>